<proteinExistence type="predicted"/>
<gene>
    <name evidence="1" type="ORF">Tco_1078529</name>
</gene>
<dbReference type="EMBL" id="BQNB010019850">
    <property type="protein sequence ID" value="GJT89684.1"/>
    <property type="molecule type" value="Genomic_DNA"/>
</dbReference>
<accession>A0ABQ5HQJ0</accession>
<evidence type="ECO:0000313" key="1">
    <source>
        <dbReference type="EMBL" id="GJT89684.1"/>
    </source>
</evidence>
<name>A0ABQ5HQJ0_9ASTR</name>
<comment type="caution">
    <text evidence="1">The sequence shown here is derived from an EMBL/GenBank/DDBJ whole genome shotgun (WGS) entry which is preliminary data.</text>
</comment>
<organism evidence="1 2">
    <name type="scientific">Tanacetum coccineum</name>
    <dbReference type="NCBI Taxonomy" id="301880"/>
    <lineage>
        <taxon>Eukaryota</taxon>
        <taxon>Viridiplantae</taxon>
        <taxon>Streptophyta</taxon>
        <taxon>Embryophyta</taxon>
        <taxon>Tracheophyta</taxon>
        <taxon>Spermatophyta</taxon>
        <taxon>Magnoliopsida</taxon>
        <taxon>eudicotyledons</taxon>
        <taxon>Gunneridae</taxon>
        <taxon>Pentapetalae</taxon>
        <taxon>asterids</taxon>
        <taxon>campanulids</taxon>
        <taxon>Asterales</taxon>
        <taxon>Asteraceae</taxon>
        <taxon>Asteroideae</taxon>
        <taxon>Anthemideae</taxon>
        <taxon>Anthemidinae</taxon>
        <taxon>Tanacetum</taxon>
    </lineage>
</organism>
<dbReference type="Proteomes" id="UP001151760">
    <property type="component" value="Unassembled WGS sequence"/>
</dbReference>
<evidence type="ECO:0000313" key="2">
    <source>
        <dbReference type="Proteomes" id="UP001151760"/>
    </source>
</evidence>
<reference evidence="1" key="2">
    <citation type="submission" date="2022-01" db="EMBL/GenBank/DDBJ databases">
        <authorList>
            <person name="Yamashiro T."/>
            <person name="Shiraishi A."/>
            <person name="Satake H."/>
            <person name="Nakayama K."/>
        </authorList>
    </citation>
    <scope>NUCLEOTIDE SEQUENCE</scope>
</reference>
<sequence>MQDSCVIPEFPIFASIGSKVGACEKKSKALPLLNIIWNEIAQKPKRAIDDILRGPPDIKQYEKPDSGSLDQAFQLQKLISERIALAQTIGKPIPSEMSLGNSRLGILIRDAIPSDNPQRRRGSHTFFSQAISATVANISPATCRWGIFGFN</sequence>
<protein>
    <submittedName>
        <fullName evidence="1">Uncharacterized protein</fullName>
    </submittedName>
</protein>
<reference evidence="1" key="1">
    <citation type="journal article" date="2022" name="Int. J. Mol. Sci.">
        <title>Draft Genome of Tanacetum Coccineum: Genomic Comparison of Closely Related Tanacetum-Family Plants.</title>
        <authorList>
            <person name="Yamashiro T."/>
            <person name="Shiraishi A."/>
            <person name="Nakayama K."/>
            <person name="Satake H."/>
        </authorList>
    </citation>
    <scope>NUCLEOTIDE SEQUENCE</scope>
</reference>
<keyword evidence="2" id="KW-1185">Reference proteome</keyword>